<dbReference type="EMBL" id="DTGZ01000043">
    <property type="protein sequence ID" value="HGV97125.1"/>
    <property type="molecule type" value="Genomic_DNA"/>
</dbReference>
<dbReference type="GO" id="GO:0052381">
    <property type="term" value="F:tRNA dimethylallyltransferase activity"/>
    <property type="evidence" value="ECO:0007669"/>
    <property type="project" value="UniProtKB-UniRule"/>
</dbReference>
<feature type="binding site" evidence="10">
    <location>
        <begin position="13"/>
        <end position="20"/>
    </location>
    <ligand>
        <name>ATP</name>
        <dbReference type="ChEBI" id="CHEBI:30616"/>
    </ligand>
</feature>
<dbReference type="Gene3D" id="3.40.50.300">
    <property type="entry name" value="P-loop containing nucleotide triphosphate hydrolases"/>
    <property type="match status" value="1"/>
</dbReference>
<comment type="cofactor">
    <cofactor evidence="1 10">
        <name>Mg(2+)</name>
        <dbReference type="ChEBI" id="CHEBI:18420"/>
    </cofactor>
</comment>
<dbReference type="SUPFAM" id="SSF52540">
    <property type="entry name" value="P-loop containing nucleoside triphosphate hydrolases"/>
    <property type="match status" value="1"/>
</dbReference>
<comment type="caution">
    <text evidence="14">The sequence shown here is derived from an EMBL/GenBank/DDBJ whole genome shotgun (WGS) entry which is preliminary data.</text>
</comment>
<evidence type="ECO:0000256" key="13">
    <source>
        <dbReference type="RuleBase" id="RU003785"/>
    </source>
</evidence>
<comment type="subunit">
    <text evidence="10">Monomer.</text>
</comment>
<evidence type="ECO:0000313" key="14">
    <source>
        <dbReference type="EMBL" id="HGV97125.1"/>
    </source>
</evidence>
<protein>
    <recommendedName>
        <fullName evidence="10">tRNA dimethylallyltransferase</fullName>
        <ecNumber evidence="10">2.5.1.75</ecNumber>
    </recommendedName>
    <alternativeName>
        <fullName evidence="10">Dimethylallyl diphosphate:tRNA dimethylallyltransferase</fullName>
        <shortName evidence="10">DMAPP:tRNA dimethylallyltransferase</shortName>
        <shortName evidence="10">DMATase</shortName>
    </alternativeName>
    <alternativeName>
        <fullName evidence="10">Isopentenyl-diphosphate:tRNA isopentenyltransferase</fullName>
        <shortName evidence="10">IPP transferase</shortName>
        <shortName evidence="10">IPPT</shortName>
        <shortName evidence="10">IPTase</shortName>
    </alternativeName>
</protein>
<evidence type="ECO:0000256" key="11">
    <source>
        <dbReference type="RuleBase" id="RU003783"/>
    </source>
</evidence>
<dbReference type="NCBIfam" id="TIGR00174">
    <property type="entry name" value="miaA"/>
    <property type="match status" value="1"/>
</dbReference>
<keyword evidence="8 10" id="KW-0460">Magnesium</keyword>
<feature type="region of interest" description="Interaction with substrate tRNA" evidence="10">
    <location>
        <begin position="162"/>
        <end position="166"/>
    </location>
</feature>
<dbReference type="EC" id="2.5.1.75" evidence="10"/>
<dbReference type="InterPro" id="IPR027417">
    <property type="entry name" value="P-loop_NTPase"/>
</dbReference>
<dbReference type="InterPro" id="IPR039657">
    <property type="entry name" value="Dimethylallyltransferase"/>
</dbReference>
<evidence type="ECO:0000256" key="4">
    <source>
        <dbReference type="ARBA" id="ARBA00022679"/>
    </source>
</evidence>
<feature type="region of interest" description="Interaction with substrate tRNA" evidence="10">
    <location>
        <begin position="38"/>
        <end position="41"/>
    </location>
</feature>
<evidence type="ECO:0000256" key="7">
    <source>
        <dbReference type="ARBA" id="ARBA00022840"/>
    </source>
</evidence>
<accession>A0A7C4TG25</accession>
<keyword evidence="6 10" id="KW-0547">Nucleotide-binding</keyword>
<dbReference type="GO" id="GO:0005524">
    <property type="term" value="F:ATP binding"/>
    <property type="evidence" value="ECO:0007669"/>
    <property type="project" value="UniProtKB-UniRule"/>
</dbReference>
<evidence type="ECO:0000256" key="12">
    <source>
        <dbReference type="RuleBase" id="RU003784"/>
    </source>
</evidence>
<comment type="caution">
    <text evidence="10">Lacks conserved residue(s) required for the propagation of feature annotation.</text>
</comment>
<dbReference type="PANTHER" id="PTHR11088:SF60">
    <property type="entry name" value="TRNA DIMETHYLALLYLTRANSFERASE"/>
    <property type="match status" value="1"/>
</dbReference>
<evidence type="ECO:0000256" key="10">
    <source>
        <dbReference type="HAMAP-Rule" id="MF_00185"/>
    </source>
</evidence>
<comment type="function">
    <text evidence="2 10 12">Catalyzes the transfer of a dimethylallyl group onto the adenine at position 37 in tRNAs that read codons beginning with uridine, leading to the formation of N6-(dimethylallyl)adenosine (i(6)A).</text>
</comment>
<dbReference type="PANTHER" id="PTHR11088">
    <property type="entry name" value="TRNA DIMETHYLALLYLTRANSFERASE"/>
    <property type="match status" value="1"/>
</dbReference>
<keyword evidence="7 10" id="KW-0067">ATP-binding</keyword>
<feature type="site" description="Interaction with substrate tRNA" evidence="10">
    <location>
        <position position="104"/>
    </location>
</feature>
<organism evidence="14">
    <name type="scientific">candidate division WOR-3 bacterium</name>
    <dbReference type="NCBI Taxonomy" id="2052148"/>
    <lineage>
        <taxon>Bacteria</taxon>
        <taxon>Bacteria division WOR-3</taxon>
    </lineage>
</organism>
<evidence type="ECO:0000256" key="1">
    <source>
        <dbReference type="ARBA" id="ARBA00001946"/>
    </source>
</evidence>
<keyword evidence="4 10" id="KW-0808">Transferase</keyword>
<evidence type="ECO:0000256" key="5">
    <source>
        <dbReference type="ARBA" id="ARBA00022694"/>
    </source>
</evidence>
<dbReference type="InterPro" id="IPR018022">
    <property type="entry name" value="IPT"/>
</dbReference>
<dbReference type="AlphaFoldDB" id="A0A7C4TG25"/>
<proteinExistence type="inferred from homology"/>
<sequence length="305" mass="35066">MAAKRSKILTIVGPTGAGKTKFAIEIAKKSNGEIISADSRQIYKYLDIGTAKPTFEECRQIKFHLIDIITPDQTYSCGQFARDAGQKIEEIEKRGRLPMVCGGTGLYIRALFNPLHHLPQSDPIVKEKLLNILKEKGVEFLYKRLLSVDPQWASIIKPKDRQRILRGLEVYEITGQPLSELIKSKKPDAKYQPYYIGINLPREELYKKINERFDNMIKGGLIEEVKKILNMGYRPDCPGLRTIGYREIVAYLQGKLTRSEAIEKAKQQTRNFARRQLTWFGKIPDIEWHQPYEVAQIITKILCKD</sequence>
<dbReference type="Pfam" id="PF01715">
    <property type="entry name" value="IPPT"/>
    <property type="match status" value="1"/>
</dbReference>
<gene>
    <name evidence="10 14" type="primary">miaA</name>
    <name evidence="14" type="ORF">ENV60_02380</name>
</gene>
<keyword evidence="5 10" id="KW-0819">tRNA processing</keyword>
<evidence type="ECO:0000256" key="6">
    <source>
        <dbReference type="ARBA" id="ARBA00022741"/>
    </source>
</evidence>
<evidence type="ECO:0000256" key="3">
    <source>
        <dbReference type="ARBA" id="ARBA00005842"/>
    </source>
</evidence>
<dbReference type="GO" id="GO:0006400">
    <property type="term" value="P:tRNA modification"/>
    <property type="evidence" value="ECO:0007669"/>
    <property type="project" value="TreeGrafter"/>
</dbReference>
<comment type="catalytic activity">
    <reaction evidence="9 10 11">
        <text>adenosine(37) in tRNA + dimethylallyl diphosphate = N(6)-dimethylallyladenosine(37) in tRNA + diphosphate</text>
        <dbReference type="Rhea" id="RHEA:26482"/>
        <dbReference type="Rhea" id="RHEA-COMP:10162"/>
        <dbReference type="Rhea" id="RHEA-COMP:10375"/>
        <dbReference type="ChEBI" id="CHEBI:33019"/>
        <dbReference type="ChEBI" id="CHEBI:57623"/>
        <dbReference type="ChEBI" id="CHEBI:74411"/>
        <dbReference type="ChEBI" id="CHEBI:74415"/>
        <dbReference type="EC" id="2.5.1.75"/>
    </reaction>
</comment>
<reference evidence="14" key="1">
    <citation type="journal article" date="2020" name="mSystems">
        <title>Genome- and Community-Level Interaction Insights into Carbon Utilization and Element Cycling Functions of Hydrothermarchaeota in Hydrothermal Sediment.</title>
        <authorList>
            <person name="Zhou Z."/>
            <person name="Liu Y."/>
            <person name="Xu W."/>
            <person name="Pan J."/>
            <person name="Luo Z.H."/>
            <person name="Li M."/>
        </authorList>
    </citation>
    <scope>NUCLEOTIDE SEQUENCE [LARGE SCALE GENOMIC DNA]</scope>
    <source>
        <strain evidence="14">SpSt-774</strain>
    </source>
</reference>
<evidence type="ECO:0000256" key="2">
    <source>
        <dbReference type="ARBA" id="ARBA00003213"/>
    </source>
</evidence>
<dbReference type="Gene3D" id="1.10.20.140">
    <property type="match status" value="1"/>
</dbReference>
<evidence type="ECO:0000256" key="9">
    <source>
        <dbReference type="ARBA" id="ARBA00049563"/>
    </source>
</evidence>
<comment type="similarity">
    <text evidence="3 10 13">Belongs to the IPP transferase family.</text>
</comment>
<feature type="binding site" evidence="10">
    <location>
        <begin position="15"/>
        <end position="20"/>
    </location>
    <ligand>
        <name>substrate</name>
    </ligand>
</feature>
<name>A0A7C4TG25_UNCW3</name>
<dbReference type="HAMAP" id="MF_00185">
    <property type="entry name" value="IPP_trans"/>
    <property type="match status" value="1"/>
</dbReference>
<evidence type="ECO:0000256" key="8">
    <source>
        <dbReference type="ARBA" id="ARBA00022842"/>
    </source>
</evidence>